<dbReference type="CDD" id="cd06170">
    <property type="entry name" value="LuxR_C_like"/>
    <property type="match status" value="1"/>
</dbReference>
<evidence type="ECO:0000313" key="5">
    <source>
        <dbReference type="EMBL" id="MDX2966101.1"/>
    </source>
</evidence>
<dbReference type="Proteomes" id="UP001272987">
    <property type="component" value="Unassembled WGS sequence"/>
</dbReference>
<dbReference type="GO" id="GO:0005524">
    <property type="term" value="F:ATP binding"/>
    <property type="evidence" value="ECO:0007669"/>
    <property type="project" value="UniProtKB-KW"/>
</dbReference>
<evidence type="ECO:0000256" key="2">
    <source>
        <dbReference type="ARBA" id="ARBA00022840"/>
    </source>
</evidence>
<dbReference type="AlphaFoldDB" id="A0AAP6BJU9"/>
<accession>A0AAP6BJU9</accession>
<evidence type="ECO:0000256" key="3">
    <source>
        <dbReference type="SAM" id="MobiDB-lite"/>
    </source>
</evidence>
<dbReference type="GO" id="GO:0004016">
    <property type="term" value="F:adenylate cyclase activity"/>
    <property type="evidence" value="ECO:0007669"/>
    <property type="project" value="TreeGrafter"/>
</dbReference>
<keyword evidence="1" id="KW-0547">Nucleotide-binding</keyword>
<dbReference type="PRINTS" id="PR00038">
    <property type="entry name" value="HTHLUXR"/>
</dbReference>
<dbReference type="InterPro" id="IPR036388">
    <property type="entry name" value="WH-like_DNA-bd_sf"/>
</dbReference>
<feature type="region of interest" description="Disordered" evidence="3">
    <location>
        <begin position="685"/>
        <end position="706"/>
    </location>
</feature>
<evidence type="ECO:0000313" key="7">
    <source>
        <dbReference type="Proteomes" id="UP001272987"/>
    </source>
</evidence>
<dbReference type="Proteomes" id="UP001282288">
    <property type="component" value="Unassembled WGS sequence"/>
</dbReference>
<dbReference type="PROSITE" id="PS50043">
    <property type="entry name" value="HTH_LUXR_2"/>
    <property type="match status" value="1"/>
</dbReference>
<feature type="domain" description="HTH luxR-type" evidence="4">
    <location>
        <begin position="1078"/>
        <end position="1141"/>
    </location>
</feature>
<dbReference type="SUPFAM" id="SSF52540">
    <property type="entry name" value="P-loop containing nucleoside triphosphate hydrolases"/>
    <property type="match status" value="1"/>
</dbReference>
<dbReference type="InterPro" id="IPR027417">
    <property type="entry name" value="P-loop_NTPase"/>
</dbReference>
<evidence type="ECO:0000313" key="8">
    <source>
        <dbReference type="Proteomes" id="UP001282288"/>
    </source>
</evidence>
<reference evidence="5 7" key="1">
    <citation type="journal article" date="2023" name="Microb. Genom.">
        <title>Mesoterricola silvestris gen. nov., sp. nov., Mesoterricola sediminis sp. nov., Geothrix oryzae sp. nov., Geothrix edaphica sp. nov., Geothrix rubra sp. nov., and Geothrix limicola sp. nov., six novel members of Acidobacteriota isolated from soils.</title>
        <authorList>
            <person name="Weisberg A.J."/>
            <person name="Pearce E."/>
            <person name="Kramer C.G."/>
            <person name="Chang J.H."/>
            <person name="Clarke C.R."/>
        </authorList>
    </citation>
    <scope>NUCLEOTIDE SEQUENCE</scope>
    <source>
        <strain evidence="6 7">NB05-1H</strain>
        <strain evidence="5">NRRL_B-16521</strain>
    </source>
</reference>
<dbReference type="InterPro" id="IPR011990">
    <property type="entry name" value="TPR-like_helical_dom_sf"/>
</dbReference>
<keyword evidence="2" id="KW-0067">ATP-binding</keyword>
<organism evidence="5 8">
    <name type="scientific">Streptomyces acidiscabies</name>
    <dbReference type="NCBI Taxonomy" id="42234"/>
    <lineage>
        <taxon>Bacteria</taxon>
        <taxon>Bacillati</taxon>
        <taxon>Actinomycetota</taxon>
        <taxon>Actinomycetes</taxon>
        <taxon>Kitasatosporales</taxon>
        <taxon>Streptomycetaceae</taxon>
        <taxon>Streptomyces</taxon>
    </lineage>
</organism>
<dbReference type="EMBL" id="JARAWP010000015">
    <property type="protein sequence ID" value="MDX3021270.1"/>
    <property type="molecule type" value="Genomic_DNA"/>
</dbReference>
<evidence type="ECO:0000259" key="4">
    <source>
        <dbReference type="PROSITE" id="PS50043"/>
    </source>
</evidence>
<evidence type="ECO:0000256" key="1">
    <source>
        <dbReference type="ARBA" id="ARBA00022741"/>
    </source>
</evidence>
<dbReference type="PANTHER" id="PTHR16305:SF35">
    <property type="entry name" value="TRANSCRIPTIONAL ACTIVATOR DOMAIN"/>
    <property type="match status" value="1"/>
</dbReference>
<dbReference type="SMART" id="SM00421">
    <property type="entry name" value="HTH_LUXR"/>
    <property type="match status" value="1"/>
</dbReference>
<dbReference type="GO" id="GO:0003677">
    <property type="term" value="F:DNA binding"/>
    <property type="evidence" value="ECO:0007669"/>
    <property type="project" value="InterPro"/>
</dbReference>
<name>A0AAP6BJU9_9ACTN</name>
<gene>
    <name evidence="5" type="ORF">PV399_41310</name>
    <name evidence="6" type="ORF">PV666_25750</name>
</gene>
<dbReference type="GeneID" id="75534052"/>
<dbReference type="Pfam" id="PF00196">
    <property type="entry name" value="GerE"/>
    <property type="match status" value="1"/>
</dbReference>
<dbReference type="PROSITE" id="PS00622">
    <property type="entry name" value="HTH_LUXR_1"/>
    <property type="match status" value="1"/>
</dbReference>
<dbReference type="SUPFAM" id="SSF48452">
    <property type="entry name" value="TPR-like"/>
    <property type="match status" value="2"/>
</dbReference>
<dbReference type="SUPFAM" id="SSF46894">
    <property type="entry name" value="C-terminal effector domain of the bipartite response regulators"/>
    <property type="match status" value="1"/>
</dbReference>
<dbReference type="InterPro" id="IPR016032">
    <property type="entry name" value="Sig_transdc_resp-reg_C-effctor"/>
</dbReference>
<protein>
    <submittedName>
        <fullName evidence="5">AAA family ATPase</fullName>
    </submittedName>
</protein>
<dbReference type="EMBL" id="JARAWC010000051">
    <property type="protein sequence ID" value="MDX2966101.1"/>
    <property type="molecule type" value="Genomic_DNA"/>
</dbReference>
<dbReference type="Gene3D" id="1.25.40.10">
    <property type="entry name" value="Tetratricopeptide repeat domain"/>
    <property type="match status" value="1"/>
</dbReference>
<dbReference type="Gene3D" id="1.10.10.10">
    <property type="entry name" value="Winged helix-like DNA-binding domain superfamily/Winged helix DNA-binding domain"/>
    <property type="match status" value="1"/>
</dbReference>
<dbReference type="InterPro" id="IPR000792">
    <property type="entry name" value="Tscrpt_reg_LuxR_C"/>
</dbReference>
<keyword evidence="7" id="KW-1185">Reference proteome</keyword>
<dbReference type="GO" id="GO:0005737">
    <property type="term" value="C:cytoplasm"/>
    <property type="evidence" value="ECO:0007669"/>
    <property type="project" value="TreeGrafter"/>
</dbReference>
<proteinExistence type="predicted"/>
<sequence length="1141" mass="117412">MAASGELFVPNPSPLAGRGAELGVLRDAWRRTLRLRPTVVVVEGAPGIGKSALVGAFLKEVAPPLVARSYGDEAWERRPWEVLRQVVQELPGARGGELTEEADPALVARALAEDLGRVGPVVVVVDDAHWGDRASMTALRLAARSLRNEPVLLVLAHVPVDAAVTQGRSWGRAHEGLHEGWRRLVESGEGDVVRLEGLSADALLRLAPSWGQPRLSPSGAAHLHELTGGNPLHARQLLQQVAPHALAYGQGPLPAHRSMPLTLISRLGSCAPATRDLVAAGAVLGRRFLLAQARELAGLRVGDGYGGEVTGGVGWGGVFGGAGQAEVVGDVGSAGVLGDGRSGGVPGGAESAGAVGGAGQAGAVGGIGLVGVFGGGGSGEAPGEAESAGVPGDVGSVEAVGGAESAGVPGVAGQAGVVGDVGSARLPGSVRPGGVPGRVESAGALGDARSAGVVGDVESARAMGDVGPVGVVGGVGPVGVGGSAGAPGMGGGAVRGAGGDVGEALDEAVRAGLLVEVPGTGGRTLAFPNGVIGDYVYSDMSPGRRRQLHRAAAEFGGPDALWHRIAADQGQNEDVALAAEREARRQLSLGNLRLAAVYAGHALELTPPGPHVRARLLTAVETLLVSGDASTARRYEGELTSLTPGPWVDYVNGYLVLLGGRIAEARGLFLRALEGVRAARRATPVEGSPLQDHLQDHETPAPPSTTPADLEARIATQLAIIGVVQLDYQDMVFYGEAAVAAPTKEPWVRAFAWFAKTVGTALAGDADKALRELRTVHLPGAPAGLDGLVARGMIRLWTDDLDGAHADLGSAVERATRGEPLRIGQGLGFLGEAEYRRGNLTEAVRLTASAIGDAAENGRVWDYPLLYALACYPLAAQGSWEEAARHAREATDWSQLLASPMSFAFAAGARAAIAQAAEDHEGFLDAAEAIETHYSSREPGAHLFGPVRADALSRLGRTAEAAHELAEFVARTREVDRVSAHLAVARVRAQISEAEGEPAAALASCEEALTLAKEAGLPLEGARVRLVTARQLSSLGRGLAAEAALREALHTFTACGAHAYEAQTRRLAADLGLSLTGPVSALAALTPREREAVRLMRTGLSNQGIARRLGVAQKTVETHLQHAYDKLHLSRDQLRALKLDD</sequence>
<dbReference type="PANTHER" id="PTHR16305">
    <property type="entry name" value="TESTICULAR SOLUBLE ADENYLYL CYCLASE"/>
    <property type="match status" value="1"/>
</dbReference>
<dbReference type="Pfam" id="PF13191">
    <property type="entry name" value="AAA_16"/>
    <property type="match status" value="1"/>
</dbReference>
<evidence type="ECO:0000313" key="6">
    <source>
        <dbReference type="EMBL" id="MDX3021270.1"/>
    </source>
</evidence>
<dbReference type="GO" id="GO:0006355">
    <property type="term" value="P:regulation of DNA-templated transcription"/>
    <property type="evidence" value="ECO:0007669"/>
    <property type="project" value="InterPro"/>
</dbReference>
<comment type="caution">
    <text evidence="5">The sequence shown here is derived from an EMBL/GenBank/DDBJ whole genome shotgun (WGS) entry which is preliminary data.</text>
</comment>
<dbReference type="RefSeq" id="WP_059046105.1">
    <property type="nucleotide sequence ID" value="NZ_BCMK01000038.1"/>
</dbReference>
<dbReference type="InterPro" id="IPR041664">
    <property type="entry name" value="AAA_16"/>
</dbReference>